<protein>
    <submittedName>
        <fullName evidence="1">Uncharacterized protein</fullName>
    </submittedName>
</protein>
<name>A0ACC2SVP5_9FUNG</name>
<evidence type="ECO:0000313" key="2">
    <source>
        <dbReference type="Proteomes" id="UP001165960"/>
    </source>
</evidence>
<accession>A0ACC2SVP5</accession>
<keyword evidence="2" id="KW-1185">Reference proteome</keyword>
<comment type="caution">
    <text evidence="1">The sequence shown here is derived from an EMBL/GenBank/DDBJ whole genome shotgun (WGS) entry which is preliminary data.</text>
</comment>
<gene>
    <name evidence="1" type="ORF">DSO57_1009209</name>
</gene>
<reference evidence="1" key="1">
    <citation type="submission" date="2022-04" db="EMBL/GenBank/DDBJ databases">
        <title>Genome of the entomopathogenic fungus Entomophthora muscae.</title>
        <authorList>
            <person name="Elya C."/>
            <person name="Lovett B.R."/>
            <person name="Lee E."/>
            <person name="Macias A.M."/>
            <person name="Hajek A.E."/>
            <person name="De Bivort B.L."/>
            <person name="Kasson M.T."/>
            <person name="De Fine Licht H.H."/>
            <person name="Stajich J.E."/>
        </authorList>
    </citation>
    <scope>NUCLEOTIDE SEQUENCE</scope>
    <source>
        <strain evidence="1">Berkeley</strain>
    </source>
</reference>
<organism evidence="1 2">
    <name type="scientific">Entomophthora muscae</name>
    <dbReference type="NCBI Taxonomy" id="34485"/>
    <lineage>
        <taxon>Eukaryota</taxon>
        <taxon>Fungi</taxon>
        <taxon>Fungi incertae sedis</taxon>
        <taxon>Zoopagomycota</taxon>
        <taxon>Entomophthoromycotina</taxon>
        <taxon>Entomophthoromycetes</taxon>
        <taxon>Entomophthorales</taxon>
        <taxon>Entomophthoraceae</taxon>
        <taxon>Entomophthora</taxon>
    </lineage>
</organism>
<evidence type="ECO:0000313" key="1">
    <source>
        <dbReference type="EMBL" id="KAJ9066459.1"/>
    </source>
</evidence>
<proteinExistence type="predicted"/>
<dbReference type="EMBL" id="QTSX02004289">
    <property type="protein sequence ID" value="KAJ9066459.1"/>
    <property type="molecule type" value="Genomic_DNA"/>
</dbReference>
<dbReference type="Proteomes" id="UP001165960">
    <property type="component" value="Unassembled WGS sequence"/>
</dbReference>
<sequence>MNQNLVRFEGHRLYPSLLLLPLQDTSQSCRQPGAPPNCPTRPARPSSQRALVRRAPPCPLLSFLPADVSVHRFDDFA</sequence>